<keyword evidence="2" id="KW-1185">Reference proteome</keyword>
<accession>X6LD72</accession>
<evidence type="ECO:0000313" key="2">
    <source>
        <dbReference type="Proteomes" id="UP000023152"/>
    </source>
</evidence>
<dbReference type="EMBL" id="ASPP01043762">
    <property type="protein sequence ID" value="ETN99488.1"/>
    <property type="molecule type" value="Genomic_DNA"/>
</dbReference>
<dbReference type="OrthoDB" id="2423195at2759"/>
<reference evidence="1 2" key="1">
    <citation type="journal article" date="2013" name="Curr. Biol.">
        <title>The Genome of the Foraminiferan Reticulomyxa filosa.</title>
        <authorList>
            <person name="Glockner G."/>
            <person name="Hulsmann N."/>
            <person name="Schleicher M."/>
            <person name="Noegel A.A."/>
            <person name="Eichinger L."/>
            <person name="Gallinger C."/>
            <person name="Pawlowski J."/>
            <person name="Sierra R."/>
            <person name="Euteneuer U."/>
            <person name="Pillet L."/>
            <person name="Moustafa A."/>
            <person name="Platzer M."/>
            <person name="Groth M."/>
            <person name="Szafranski K."/>
            <person name="Schliwa M."/>
        </authorList>
    </citation>
    <scope>NUCLEOTIDE SEQUENCE [LARGE SCALE GENOMIC DNA]</scope>
</reference>
<proteinExistence type="predicted"/>
<sequence length="1325" mass="154755">MYMHIICVLMDLQPPCCSFQCTQNSKALGIQERWDQAMRHSEGGLVKPMLLLDEIGLAEHSEHFPLKVLHHLLEKPNISFVGLSNWPLDAAKMNRVIVHQIPNNLDDDLKAIGEAIFKTGHTNLRQCDVDMLIDLFIRLNSQLSQQKWPLIKENWLGRRDFYALIRHYMHNPVPSESFQGIMRNLGGCRDPQFQRYVAEILESVSRKSATEVSALMSKWGPLKCVKMNLQDEDCRHCMLVCENPYSWQLLLDHNLLSCKDAIFLFDSKFAADTATMTSYDHLHKVINCMEAGKKVILYKLKSIHECLYDMLNQRYLDNSPGAFFFLDCVVAKTFKCVAIVFKEDMEHSTEKAFFGRFERQYISYTGSLSPSNFEKISAFKKSLCDYYGLSGEMELLELFCGFNDDTIPSAISYFLLHKAQSQSDEKQDETEQLTEQLLALFYPLRHPAKIASLAMCSSPRNVDYKDQSFDTFEQVVDAAKKNCNKEMLLILTCDLEYSSFQRRWSSKRISNYMKVSHLEKDVTDFFESSKKKGLILQYQHKSKDLTQFFQIKCILESAYSLYCNKPGNEKSTNEKLVVLIVHNVMRQKNPFPIIFSQFRQTLFFFLQNNRKRVSTFCCGNHLNRKWKIAFVDSLTSQLPMDLKNLITRDSIVVAGQYPSFEKMQRLIRHAFFYLEFPSSLRSSFELKADLLPKEIQDLMIRRLKLVLGKNTPVNYVIDEIKKKAEQSVKTEQSEPQPSFIQIYQTIAIFSVIKNKVDSSQQLIDICIASTKSEVLVPLFDEGEITDRELHLWKVKVCYQACFPFSWNFHMWKFNDDIANVEPIGINDKVLKTDAILKSNFSGDDGNVFLLLNRCSFKNCGFYVKDVIRGKFHAYFSMEDSDQIAEILKGIYVQLVFLFKDAVVMISNIKEILSNYELIMPLEQLIKVTSIICEYFLTHEPPESELEDFASKMTIACHATITILEFLRQQQYTKFQVYQDFLSVCRQLHMKTLITKHFVKSIVISTTEDDENNFDVKEGFLKDVNVIPKIIESAAKYIILPHSKIYFIRDLLRAVESIEHMEESDNQKTFQSVIQTLLDEPQKFVELSLWKHLLKSQFLEVLVRNQWLHILKSSENFIDVIRVYEKLFLDTDFEEKILDQNSYDANQKVAVVSKLRAQLTNNIYSFFENAIMIEEALEMDELRLTFDFICKDLSYFRNKQATFDNSWNECEQHLHQWFLRECYMLKGVNWTKHFFTQLLIRRRHPIFAHKELSSVFSQLQWQRSKGQFAQPFNETFRKRYNYFEEKLTAGDYNCYKEDKQDIPPLLTAALSISISVSHNEKLQSYV</sequence>
<dbReference type="GO" id="GO:0004842">
    <property type="term" value="F:ubiquitin-protein transferase activity"/>
    <property type="evidence" value="ECO:0007669"/>
    <property type="project" value="InterPro"/>
</dbReference>
<comment type="caution">
    <text evidence="1">The sequence shown here is derived from an EMBL/GenBank/DDBJ whole genome shotgun (WGS) entry which is preliminary data.</text>
</comment>
<evidence type="ECO:0000313" key="1">
    <source>
        <dbReference type="EMBL" id="ETN99488.1"/>
    </source>
</evidence>
<name>X6LD72_RETFI</name>
<dbReference type="PANTHER" id="PTHR22605:SF1">
    <property type="entry name" value="RZ-TYPE DOMAIN-CONTAINING PROTEIN"/>
    <property type="match status" value="1"/>
</dbReference>
<gene>
    <name evidence="1" type="ORF">RFI_37984</name>
</gene>
<organism evidence="1 2">
    <name type="scientific">Reticulomyxa filosa</name>
    <dbReference type="NCBI Taxonomy" id="46433"/>
    <lineage>
        <taxon>Eukaryota</taxon>
        <taxon>Sar</taxon>
        <taxon>Rhizaria</taxon>
        <taxon>Retaria</taxon>
        <taxon>Foraminifera</taxon>
        <taxon>Monothalamids</taxon>
        <taxon>Reticulomyxidae</taxon>
        <taxon>Reticulomyxa</taxon>
    </lineage>
</organism>
<dbReference type="InterPro" id="IPR031248">
    <property type="entry name" value="RNF213"/>
</dbReference>
<protein>
    <recommendedName>
        <fullName evidence="3">ATPase AAA-type core domain-containing protein</fullName>
    </recommendedName>
</protein>
<dbReference type="PANTHER" id="PTHR22605">
    <property type="entry name" value="RZ-TYPE DOMAIN-CONTAINING PROTEIN"/>
    <property type="match status" value="1"/>
</dbReference>
<dbReference type="GO" id="GO:0016887">
    <property type="term" value="F:ATP hydrolysis activity"/>
    <property type="evidence" value="ECO:0007669"/>
    <property type="project" value="InterPro"/>
</dbReference>
<evidence type="ECO:0008006" key="3">
    <source>
        <dbReference type="Google" id="ProtNLM"/>
    </source>
</evidence>
<dbReference type="Proteomes" id="UP000023152">
    <property type="component" value="Unassembled WGS sequence"/>
</dbReference>